<reference evidence="4" key="1">
    <citation type="submission" date="2024-06" db="EMBL/GenBank/DDBJ databases">
        <authorList>
            <person name="Ryan C."/>
        </authorList>
    </citation>
    <scope>NUCLEOTIDE SEQUENCE [LARGE SCALE GENOMIC DNA]</scope>
</reference>
<protein>
    <recommendedName>
        <fullName evidence="2">DUF6598 domain-containing protein</fullName>
    </recommendedName>
</protein>
<feature type="domain" description="DUF6598" evidence="2">
    <location>
        <begin position="161"/>
        <end position="397"/>
    </location>
</feature>
<proteinExistence type="predicted"/>
<dbReference type="Proteomes" id="UP001497457">
    <property type="component" value="Chromosome 12b"/>
</dbReference>
<reference evidence="3 4" key="2">
    <citation type="submission" date="2024-10" db="EMBL/GenBank/DDBJ databases">
        <authorList>
            <person name="Ryan C."/>
        </authorList>
    </citation>
    <scope>NUCLEOTIDE SEQUENCE [LARGE SCALE GENOMIC DNA]</scope>
</reference>
<gene>
    <name evidence="3" type="ORF">URODEC1_LOCUS14525</name>
</gene>
<evidence type="ECO:0000313" key="4">
    <source>
        <dbReference type="Proteomes" id="UP001497457"/>
    </source>
</evidence>
<keyword evidence="1" id="KW-0175">Coiled coil</keyword>
<evidence type="ECO:0000256" key="1">
    <source>
        <dbReference type="SAM" id="Coils"/>
    </source>
</evidence>
<sequence>MSNIKNLSPNPRLGPGAELTAATLIVFMATTGGIEAAAADTSDDLSWREDGEEECSGLEPFFYDEAAVRAEHAVAEAAKEKLREKEARMKARRDRREEAHTAAMNQIRDFDEKQEGEYYTRFCFADFSKFDLNKESRIRPMRYTNRVCKPGEMPYEMCEAINILYVDIVSSDVGFPLNVYGTVIARDSMDLKCVYLFHRDRDDSELINSREEPLTLTGPKRGLALVDDAYVEIDLKIKDDGEEQQDRELSKGFVTIDGIARRWLTDCVVESRSLATRLSTVEVVYGVVKDAVEATIAIQVLHGDFYGEITACTTTIRDCLVLFDSEWNGTRAGEGDMQLLRRVVAVYLKESLFLTIADQTIGGDEAEKEIEFTPKVNGAGGDQDEITVGGATLLVKVVWSIVDF</sequence>
<feature type="coiled-coil region" evidence="1">
    <location>
        <begin position="68"/>
        <end position="99"/>
    </location>
</feature>
<name>A0ABC8WMJ2_9POAL</name>
<dbReference type="InterPro" id="IPR046533">
    <property type="entry name" value="DUF6598"/>
</dbReference>
<organism evidence="3 4">
    <name type="scientific">Urochloa decumbens</name>
    <dbReference type="NCBI Taxonomy" id="240449"/>
    <lineage>
        <taxon>Eukaryota</taxon>
        <taxon>Viridiplantae</taxon>
        <taxon>Streptophyta</taxon>
        <taxon>Embryophyta</taxon>
        <taxon>Tracheophyta</taxon>
        <taxon>Spermatophyta</taxon>
        <taxon>Magnoliopsida</taxon>
        <taxon>Liliopsida</taxon>
        <taxon>Poales</taxon>
        <taxon>Poaceae</taxon>
        <taxon>PACMAD clade</taxon>
        <taxon>Panicoideae</taxon>
        <taxon>Panicodae</taxon>
        <taxon>Paniceae</taxon>
        <taxon>Melinidinae</taxon>
        <taxon>Urochloa</taxon>
    </lineage>
</organism>
<evidence type="ECO:0000259" key="2">
    <source>
        <dbReference type="Pfam" id="PF20241"/>
    </source>
</evidence>
<dbReference type="Pfam" id="PF20241">
    <property type="entry name" value="DUF6598"/>
    <property type="match status" value="1"/>
</dbReference>
<dbReference type="PANTHER" id="PTHR33065">
    <property type="entry name" value="OS07G0486400 PROTEIN"/>
    <property type="match status" value="1"/>
</dbReference>
<accession>A0ABC8WMJ2</accession>
<dbReference type="AlphaFoldDB" id="A0ABC8WMJ2"/>
<dbReference type="PANTHER" id="PTHR33065:SF64">
    <property type="entry name" value="OS05G0109100 PROTEIN"/>
    <property type="match status" value="1"/>
</dbReference>
<dbReference type="EMBL" id="OZ075122">
    <property type="protein sequence ID" value="CAL4910696.1"/>
    <property type="molecule type" value="Genomic_DNA"/>
</dbReference>
<evidence type="ECO:0000313" key="3">
    <source>
        <dbReference type="EMBL" id="CAL4910696.1"/>
    </source>
</evidence>
<keyword evidence="4" id="KW-1185">Reference proteome</keyword>